<evidence type="ECO:0000313" key="1">
    <source>
        <dbReference type="EMBL" id="KAJ2891551.1"/>
    </source>
</evidence>
<reference evidence="1" key="1">
    <citation type="submission" date="2022-07" db="EMBL/GenBank/DDBJ databases">
        <title>Phylogenomic reconstructions and comparative analyses of Kickxellomycotina fungi.</title>
        <authorList>
            <person name="Reynolds N.K."/>
            <person name="Stajich J.E."/>
            <person name="Barry K."/>
            <person name="Grigoriev I.V."/>
            <person name="Crous P."/>
            <person name="Smith M.E."/>
        </authorList>
    </citation>
    <scope>NUCLEOTIDE SEQUENCE</scope>
    <source>
        <strain evidence="1">CBS 190363</strain>
    </source>
</reference>
<keyword evidence="2" id="KW-1185">Reference proteome</keyword>
<feature type="non-terminal residue" evidence="1">
    <location>
        <position position="117"/>
    </location>
</feature>
<evidence type="ECO:0000313" key="2">
    <source>
        <dbReference type="Proteomes" id="UP001139981"/>
    </source>
</evidence>
<comment type="caution">
    <text evidence="1">The sequence shown here is derived from an EMBL/GenBank/DDBJ whole genome shotgun (WGS) entry which is preliminary data.</text>
</comment>
<dbReference type="Proteomes" id="UP001139981">
    <property type="component" value="Unassembled WGS sequence"/>
</dbReference>
<proteinExistence type="predicted"/>
<accession>A0ACC1M0E3</accession>
<name>A0ACC1M0E3_9FUNG</name>
<gene>
    <name evidence="1" type="ORF">IWW38_003572</name>
</gene>
<sequence length="117" mass="12794">MASNDEILPEWAAGTKNYTIRASIMTGLAAVYTLFVIVTLAMFIVKARDKRSGLYKRSVVLIVIQTVGCYIVGVDGLVTAATNNWSCIGKLWLFNIGFVLLLEALTARAVHLMVLSK</sequence>
<dbReference type="EMBL" id="JANBVB010000960">
    <property type="protein sequence ID" value="KAJ2891551.1"/>
    <property type="molecule type" value="Genomic_DNA"/>
</dbReference>
<protein>
    <submittedName>
        <fullName evidence="1">Uncharacterized protein</fullName>
    </submittedName>
</protein>
<organism evidence="1 2">
    <name type="scientific">Coemansia aciculifera</name>
    <dbReference type="NCBI Taxonomy" id="417176"/>
    <lineage>
        <taxon>Eukaryota</taxon>
        <taxon>Fungi</taxon>
        <taxon>Fungi incertae sedis</taxon>
        <taxon>Zoopagomycota</taxon>
        <taxon>Kickxellomycotina</taxon>
        <taxon>Kickxellomycetes</taxon>
        <taxon>Kickxellales</taxon>
        <taxon>Kickxellaceae</taxon>
        <taxon>Coemansia</taxon>
    </lineage>
</organism>